<evidence type="ECO:0000256" key="5">
    <source>
        <dbReference type="ARBA" id="ARBA00022840"/>
    </source>
</evidence>
<evidence type="ECO:0000256" key="8">
    <source>
        <dbReference type="PROSITE-ProRule" id="PRU00409"/>
    </source>
</evidence>
<evidence type="ECO:0000259" key="9">
    <source>
        <dbReference type="PROSITE" id="PS50975"/>
    </source>
</evidence>
<feature type="domain" description="Biotin carboxylation" evidence="10">
    <location>
        <begin position="1"/>
        <end position="446"/>
    </location>
</feature>
<name>A0A379DD04_9FIRM</name>
<dbReference type="Gene3D" id="3.30.470.20">
    <property type="entry name" value="ATP-grasp fold, B domain"/>
    <property type="match status" value="1"/>
</dbReference>
<dbReference type="PANTHER" id="PTHR48095">
    <property type="entry name" value="PYRUVATE CARBOXYLASE SUBUNIT A"/>
    <property type="match status" value="1"/>
</dbReference>
<dbReference type="Pfam" id="PF02785">
    <property type="entry name" value="Biotin_carb_C"/>
    <property type="match status" value="1"/>
</dbReference>
<dbReference type="Proteomes" id="UP000254777">
    <property type="component" value="Unassembled WGS sequence"/>
</dbReference>
<dbReference type="InterPro" id="IPR005479">
    <property type="entry name" value="CPAse_ATP-bd"/>
</dbReference>
<dbReference type="SMART" id="SM00878">
    <property type="entry name" value="Biotin_carb_C"/>
    <property type="match status" value="1"/>
</dbReference>
<comment type="function">
    <text evidence="1">This protein is a component of the acetyl coenzyme A carboxylase complex; first, biotin carboxylase catalyzes the carboxylation of the carrier protein and then the transcarboxylase transfers the carboxyl group to form malonyl-CoA.</text>
</comment>
<keyword evidence="5 8" id="KW-0067">ATP-binding</keyword>
<dbReference type="AlphaFoldDB" id="A0A379DD04"/>
<keyword evidence="6" id="KW-0092">Biotin</keyword>
<evidence type="ECO:0000256" key="3">
    <source>
        <dbReference type="ARBA" id="ARBA00022598"/>
    </source>
</evidence>
<dbReference type="RefSeq" id="WP_004821270.1">
    <property type="nucleotide sequence ID" value="NZ_UGTH01000001.1"/>
</dbReference>
<evidence type="ECO:0000256" key="7">
    <source>
        <dbReference type="ARBA" id="ARBA00048600"/>
    </source>
</evidence>
<accession>A0A379DD04</accession>
<dbReference type="GO" id="GO:0046872">
    <property type="term" value="F:metal ion binding"/>
    <property type="evidence" value="ECO:0007669"/>
    <property type="project" value="InterPro"/>
</dbReference>
<dbReference type="InterPro" id="IPR011764">
    <property type="entry name" value="Biotin_carboxylation_dom"/>
</dbReference>
<dbReference type="InterPro" id="IPR005481">
    <property type="entry name" value="BC-like_N"/>
</dbReference>
<organism evidence="11 12">
    <name type="scientific">Peptoniphilus indolicus</name>
    <dbReference type="NCBI Taxonomy" id="33030"/>
    <lineage>
        <taxon>Bacteria</taxon>
        <taxon>Bacillati</taxon>
        <taxon>Bacillota</taxon>
        <taxon>Tissierellia</taxon>
        <taxon>Tissierellales</taxon>
        <taxon>Peptoniphilaceae</taxon>
        <taxon>Peptoniphilus</taxon>
    </lineage>
</organism>
<keyword evidence="3 11" id="KW-0436">Ligase</keyword>
<dbReference type="EMBL" id="UGTH01000001">
    <property type="protein sequence ID" value="SUB75876.1"/>
    <property type="molecule type" value="Genomic_DNA"/>
</dbReference>
<dbReference type="InterPro" id="IPR005482">
    <property type="entry name" value="Biotin_COase_C"/>
</dbReference>
<keyword evidence="4 8" id="KW-0547">Nucleotide-binding</keyword>
<dbReference type="NCBIfam" id="NF006367">
    <property type="entry name" value="PRK08591.1"/>
    <property type="match status" value="1"/>
</dbReference>
<evidence type="ECO:0000256" key="6">
    <source>
        <dbReference type="ARBA" id="ARBA00023267"/>
    </source>
</evidence>
<evidence type="ECO:0000313" key="12">
    <source>
        <dbReference type="Proteomes" id="UP000254777"/>
    </source>
</evidence>
<dbReference type="InterPro" id="IPR016185">
    <property type="entry name" value="PreATP-grasp_dom_sf"/>
</dbReference>
<gene>
    <name evidence="11" type="primary">accC</name>
    <name evidence="11" type="ORF">NCTC11088_01680</name>
</gene>
<evidence type="ECO:0000256" key="4">
    <source>
        <dbReference type="ARBA" id="ARBA00022741"/>
    </source>
</evidence>
<dbReference type="Gene3D" id="3.40.50.20">
    <property type="match status" value="1"/>
</dbReference>
<dbReference type="PANTHER" id="PTHR48095:SF2">
    <property type="entry name" value="BIOTIN CARBOXYLASE, CHLOROPLASTIC"/>
    <property type="match status" value="1"/>
</dbReference>
<dbReference type="SUPFAM" id="SSF51246">
    <property type="entry name" value="Rudiment single hybrid motif"/>
    <property type="match status" value="1"/>
</dbReference>
<dbReference type="GO" id="GO:0004075">
    <property type="term" value="F:biotin carboxylase activity"/>
    <property type="evidence" value="ECO:0007669"/>
    <property type="project" value="UniProtKB-EC"/>
</dbReference>
<dbReference type="PROSITE" id="PS00867">
    <property type="entry name" value="CPSASE_2"/>
    <property type="match status" value="1"/>
</dbReference>
<sequence length="459" mass="51102">MLKKLLIANRGEVALNILRNCRELGIETVVVYSNVDKEQPAVYLADQAVCIGAGKSQSSYLNESNILMAALETGCDSIHPGYGFLSEKGDFADKVEKCGLKLVGPSSNVMKTMGEKISSKNLMISNGVPTVPGFNEEIKSEKDLIDAAEKIGFPILLKASAGGGGKGMRKVSKIEELVSAWELTKREAQASFSNDTIYMEKFIENPRHIEVQILADSYGNVVHLFERECSLQRNNQKILEEAPCIFLSEDLLERIRMAAVNCAKACKYEGAGTVEFIVDKDEKFYFMEMNTRLQVEHAVTEMITGINIVKEQLKIASGLPLSIKQSDVKKEGHSIEIRVNAQDPLNSFQPQCGEVSFYLPPGGMDTRFESSLYKGAKILPFYDPMVAKLIVKDKTRLGTIKKMRRAIEETIIDGVKTNLGFQYAVLHDKDFIRGRINTGYLREKEESLVEAMRSIEKGE</sequence>
<dbReference type="InterPro" id="IPR011761">
    <property type="entry name" value="ATP-grasp"/>
</dbReference>
<evidence type="ECO:0000259" key="10">
    <source>
        <dbReference type="PROSITE" id="PS50979"/>
    </source>
</evidence>
<dbReference type="SUPFAM" id="SSF56059">
    <property type="entry name" value="Glutathione synthetase ATP-binding domain-like"/>
    <property type="match status" value="1"/>
</dbReference>
<dbReference type="FunFam" id="3.30.1490.20:FF:000003">
    <property type="entry name" value="acetyl-CoA carboxylase isoform X1"/>
    <property type="match status" value="1"/>
</dbReference>
<protein>
    <recommendedName>
        <fullName evidence="2">biotin carboxylase</fullName>
        <ecNumber evidence="2">6.3.4.14</ecNumber>
    </recommendedName>
</protein>
<dbReference type="InterPro" id="IPR051602">
    <property type="entry name" value="ACC_Biotin_Carboxylase"/>
</dbReference>
<dbReference type="PROSITE" id="PS00866">
    <property type="entry name" value="CPSASE_1"/>
    <property type="match status" value="1"/>
</dbReference>
<dbReference type="InterPro" id="IPR011054">
    <property type="entry name" value="Rudment_hybrid_motif"/>
</dbReference>
<feature type="domain" description="ATP-grasp" evidence="9">
    <location>
        <begin position="120"/>
        <end position="317"/>
    </location>
</feature>
<proteinExistence type="predicted"/>
<comment type="catalytic activity">
    <reaction evidence="7">
        <text>N(6)-biotinyl-L-lysyl-[protein] + hydrogencarbonate + ATP = N(6)-carboxybiotinyl-L-lysyl-[protein] + ADP + phosphate + H(+)</text>
        <dbReference type="Rhea" id="RHEA:13501"/>
        <dbReference type="Rhea" id="RHEA-COMP:10505"/>
        <dbReference type="Rhea" id="RHEA-COMP:10506"/>
        <dbReference type="ChEBI" id="CHEBI:15378"/>
        <dbReference type="ChEBI" id="CHEBI:17544"/>
        <dbReference type="ChEBI" id="CHEBI:30616"/>
        <dbReference type="ChEBI" id="CHEBI:43474"/>
        <dbReference type="ChEBI" id="CHEBI:83144"/>
        <dbReference type="ChEBI" id="CHEBI:83145"/>
        <dbReference type="ChEBI" id="CHEBI:456216"/>
        <dbReference type="EC" id="6.3.4.14"/>
    </reaction>
</comment>
<dbReference type="SUPFAM" id="SSF52440">
    <property type="entry name" value="PreATP-grasp domain"/>
    <property type="match status" value="1"/>
</dbReference>
<dbReference type="PROSITE" id="PS50975">
    <property type="entry name" value="ATP_GRASP"/>
    <property type="match status" value="1"/>
</dbReference>
<dbReference type="PROSITE" id="PS50979">
    <property type="entry name" value="BC"/>
    <property type="match status" value="1"/>
</dbReference>
<evidence type="ECO:0000256" key="1">
    <source>
        <dbReference type="ARBA" id="ARBA00003761"/>
    </source>
</evidence>
<dbReference type="Gene3D" id="3.30.1490.20">
    <property type="entry name" value="ATP-grasp fold, A domain"/>
    <property type="match status" value="1"/>
</dbReference>
<dbReference type="Pfam" id="PF00289">
    <property type="entry name" value="Biotin_carb_N"/>
    <property type="match status" value="1"/>
</dbReference>
<dbReference type="Pfam" id="PF02786">
    <property type="entry name" value="CPSase_L_D2"/>
    <property type="match status" value="1"/>
</dbReference>
<reference evidence="11 12" key="1">
    <citation type="submission" date="2018-06" db="EMBL/GenBank/DDBJ databases">
        <authorList>
            <consortium name="Pathogen Informatics"/>
            <person name="Doyle S."/>
        </authorList>
    </citation>
    <scope>NUCLEOTIDE SEQUENCE [LARGE SCALE GENOMIC DNA]</scope>
    <source>
        <strain evidence="11 12">NCTC11088</strain>
    </source>
</reference>
<evidence type="ECO:0000256" key="2">
    <source>
        <dbReference type="ARBA" id="ARBA00013263"/>
    </source>
</evidence>
<dbReference type="InterPro" id="IPR013815">
    <property type="entry name" value="ATP_grasp_subdomain_1"/>
</dbReference>
<evidence type="ECO:0000313" key="11">
    <source>
        <dbReference type="EMBL" id="SUB75876.1"/>
    </source>
</evidence>
<dbReference type="GO" id="GO:0005524">
    <property type="term" value="F:ATP binding"/>
    <property type="evidence" value="ECO:0007669"/>
    <property type="project" value="UniProtKB-UniRule"/>
</dbReference>
<dbReference type="EC" id="6.3.4.14" evidence="2"/>